<dbReference type="EMBL" id="QSIR01000001">
    <property type="protein sequence ID" value="RHD09385.1"/>
    <property type="molecule type" value="Genomic_DNA"/>
</dbReference>
<gene>
    <name evidence="3" type="ORF">DW812_01140</name>
</gene>
<comment type="caution">
    <text evidence="3">The sequence shown here is derived from an EMBL/GenBank/DDBJ whole genome shotgun (WGS) entry which is preliminary data.</text>
</comment>
<feature type="coiled-coil region" evidence="1">
    <location>
        <begin position="54"/>
        <end position="88"/>
    </location>
</feature>
<sequence>MTTKDQERQAIEKIRKIVEGLGENSYVGFAMEGVLELAEENIREDTACSMKERAEIAWERADKAEKENKDLKKEVEDLKKTVEKRGATISELNTELCNTRAEAKANEVPEELIQEMYCMAYDKEAESIGKMERAADQMTEATIAGEDAHGFAEEYKKQKENRNRYRKVMEMLDQRERRRAGR</sequence>
<protein>
    <submittedName>
        <fullName evidence="3">Uncharacterized protein</fullName>
    </submittedName>
</protein>
<dbReference type="AlphaFoldDB" id="A0A414DFC0"/>
<evidence type="ECO:0000313" key="4">
    <source>
        <dbReference type="Proteomes" id="UP000284472"/>
    </source>
</evidence>
<accession>A0A414DFC0</accession>
<evidence type="ECO:0000256" key="2">
    <source>
        <dbReference type="SAM" id="MobiDB-lite"/>
    </source>
</evidence>
<dbReference type="RefSeq" id="WP_118043587.1">
    <property type="nucleotide sequence ID" value="NZ_QSIR01000001.1"/>
</dbReference>
<organism evidence="3 4">
    <name type="scientific">Mediterraneibacter gnavus</name>
    <name type="common">Ruminococcus gnavus</name>
    <dbReference type="NCBI Taxonomy" id="33038"/>
    <lineage>
        <taxon>Bacteria</taxon>
        <taxon>Bacillati</taxon>
        <taxon>Bacillota</taxon>
        <taxon>Clostridia</taxon>
        <taxon>Lachnospirales</taxon>
        <taxon>Lachnospiraceae</taxon>
        <taxon>Mediterraneibacter</taxon>
    </lineage>
</organism>
<proteinExistence type="predicted"/>
<feature type="compositionally biased region" description="Basic and acidic residues" evidence="2">
    <location>
        <begin position="155"/>
        <end position="176"/>
    </location>
</feature>
<evidence type="ECO:0000256" key="1">
    <source>
        <dbReference type="SAM" id="Coils"/>
    </source>
</evidence>
<name>A0A414DFC0_MEDGN</name>
<evidence type="ECO:0000313" key="3">
    <source>
        <dbReference type="EMBL" id="RHD09385.1"/>
    </source>
</evidence>
<reference evidence="3 4" key="1">
    <citation type="submission" date="2018-08" db="EMBL/GenBank/DDBJ databases">
        <title>A genome reference for cultivated species of the human gut microbiota.</title>
        <authorList>
            <person name="Zou Y."/>
            <person name="Xue W."/>
            <person name="Luo G."/>
        </authorList>
    </citation>
    <scope>NUCLEOTIDE SEQUENCE [LARGE SCALE GENOMIC DNA]</scope>
    <source>
        <strain evidence="3 4">AM32-6</strain>
    </source>
</reference>
<dbReference type="Proteomes" id="UP000284472">
    <property type="component" value="Unassembled WGS sequence"/>
</dbReference>
<feature type="region of interest" description="Disordered" evidence="2">
    <location>
        <begin position="155"/>
        <end position="182"/>
    </location>
</feature>
<keyword evidence="1" id="KW-0175">Coiled coil</keyword>